<reference evidence="2" key="1">
    <citation type="journal article" date="2020" name="Stud. Mycol.">
        <title>101 Dothideomycetes genomes: a test case for predicting lifestyles and emergence of pathogens.</title>
        <authorList>
            <person name="Haridas S."/>
            <person name="Albert R."/>
            <person name="Binder M."/>
            <person name="Bloem J."/>
            <person name="Labutti K."/>
            <person name="Salamov A."/>
            <person name="Andreopoulos B."/>
            <person name="Baker S."/>
            <person name="Barry K."/>
            <person name="Bills G."/>
            <person name="Bluhm B."/>
            <person name="Cannon C."/>
            <person name="Castanera R."/>
            <person name="Culley D."/>
            <person name="Daum C."/>
            <person name="Ezra D."/>
            <person name="Gonzalez J."/>
            <person name="Henrissat B."/>
            <person name="Kuo A."/>
            <person name="Liang C."/>
            <person name="Lipzen A."/>
            <person name="Lutzoni F."/>
            <person name="Magnuson J."/>
            <person name="Mondo S."/>
            <person name="Nolan M."/>
            <person name="Ohm R."/>
            <person name="Pangilinan J."/>
            <person name="Park H.-J."/>
            <person name="Ramirez L."/>
            <person name="Alfaro M."/>
            <person name="Sun H."/>
            <person name="Tritt A."/>
            <person name="Yoshinaga Y."/>
            <person name="Zwiers L.-H."/>
            <person name="Turgeon B."/>
            <person name="Goodwin S."/>
            <person name="Spatafora J."/>
            <person name="Crous P."/>
            <person name="Grigoriev I."/>
        </authorList>
    </citation>
    <scope>NUCLEOTIDE SEQUENCE</scope>
    <source>
        <strain evidence="2">CBS 262.69</strain>
    </source>
</reference>
<name>A0A6G1HLW2_9PEZI</name>
<evidence type="ECO:0000256" key="1">
    <source>
        <dbReference type="SAM" id="MobiDB-lite"/>
    </source>
</evidence>
<feature type="compositionally biased region" description="Acidic residues" evidence="1">
    <location>
        <begin position="91"/>
        <end position="102"/>
    </location>
</feature>
<dbReference type="Proteomes" id="UP000799640">
    <property type="component" value="Unassembled WGS sequence"/>
</dbReference>
<feature type="compositionally biased region" description="Acidic residues" evidence="1">
    <location>
        <begin position="75"/>
        <end position="84"/>
    </location>
</feature>
<gene>
    <name evidence="2" type="ORF">EJ06DRAFT_173588</name>
</gene>
<evidence type="ECO:0000313" key="3">
    <source>
        <dbReference type="Proteomes" id="UP000799640"/>
    </source>
</evidence>
<organism evidence="2 3">
    <name type="scientific">Trichodelitschia bisporula</name>
    <dbReference type="NCBI Taxonomy" id="703511"/>
    <lineage>
        <taxon>Eukaryota</taxon>
        <taxon>Fungi</taxon>
        <taxon>Dikarya</taxon>
        <taxon>Ascomycota</taxon>
        <taxon>Pezizomycotina</taxon>
        <taxon>Dothideomycetes</taxon>
        <taxon>Dothideomycetes incertae sedis</taxon>
        <taxon>Phaeotrichales</taxon>
        <taxon>Phaeotrichaceae</taxon>
        <taxon>Trichodelitschia</taxon>
    </lineage>
</organism>
<dbReference type="EMBL" id="ML996705">
    <property type="protein sequence ID" value="KAF2396839.1"/>
    <property type="molecule type" value="Genomic_DNA"/>
</dbReference>
<evidence type="ECO:0000313" key="2">
    <source>
        <dbReference type="EMBL" id="KAF2396839.1"/>
    </source>
</evidence>
<dbReference type="AlphaFoldDB" id="A0A6G1HLW2"/>
<sequence length="185" mass="20460">MITHFSKYIEQLPKKELAIQRLLTSSLARQLASAGAQVHHPTSRSRRLRKAVTDSEGASDSDNESSGSLKNFVVPDDDEMEYEEDTHGLPDDGDDDTAEGADETASPSEDGVVEDYVGERMVGRLRLARMKKKNAFELVVRYHVKKEACGVVEEWGLTAAARHRLDNISESSGFSITSSTWMGRS</sequence>
<feature type="compositionally biased region" description="Basic residues" evidence="1">
    <location>
        <begin position="41"/>
        <end position="50"/>
    </location>
</feature>
<accession>A0A6G1HLW2</accession>
<protein>
    <submittedName>
        <fullName evidence="2">Uncharacterized protein</fullName>
    </submittedName>
</protein>
<keyword evidence="3" id="KW-1185">Reference proteome</keyword>
<proteinExistence type="predicted"/>
<feature type="region of interest" description="Disordered" evidence="1">
    <location>
        <begin position="34"/>
        <end position="112"/>
    </location>
</feature>